<protein>
    <submittedName>
        <fullName evidence="3">Fibronectinlike</fullName>
    </submittedName>
</protein>
<keyword evidence="4" id="KW-1185">Reference proteome</keyword>
<sequence length="112" mass="12989">NHPRHPRKELHSENQRIHDHKRIPLAPQDLEILLSEEGSAVELSWENVQCSTGFKVYRSLRDGSEESFITSELTYRFEDLLPCEIYSFALATLVDEQESEPSEQTRLAIPPR</sequence>
<accession>A0A7T8KKX1</accession>
<evidence type="ECO:0000313" key="4">
    <source>
        <dbReference type="Proteomes" id="UP000595437"/>
    </source>
</evidence>
<name>A0A7T8KKX1_CALRO</name>
<feature type="non-terminal residue" evidence="3">
    <location>
        <position position="1"/>
    </location>
</feature>
<evidence type="ECO:0000313" key="3">
    <source>
        <dbReference type="EMBL" id="QQP57827.1"/>
    </source>
</evidence>
<gene>
    <name evidence="3" type="ORF">FKW44_002950</name>
</gene>
<dbReference type="InterPro" id="IPR013783">
    <property type="entry name" value="Ig-like_fold"/>
</dbReference>
<dbReference type="Proteomes" id="UP000595437">
    <property type="component" value="Chromosome 2"/>
</dbReference>
<dbReference type="EMBL" id="CP045891">
    <property type="protein sequence ID" value="QQP57827.1"/>
    <property type="molecule type" value="Genomic_DNA"/>
</dbReference>
<dbReference type="Gene3D" id="2.60.40.10">
    <property type="entry name" value="Immunoglobulins"/>
    <property type="match status" value="1"/>
</dbReference>
<dbReference type="SUPFAM" id="SSF49265">
    <property type="entry name" value="Fibronectin type III"/>
    <property type="match status" value="1"/>
</dbReference>
<dbReference type="AlphaFoldDB" id="A0A7T8KKX1"/>
<feature type="region of interest" description="Disordered" evidence="1">
    <location>
        <begin position="1"/>
        <end position="21"/>
    </location>
</feature>
<dbReference type="InterPro" id="IPR036116">
    <property type="entry name" value="FN3_sf"/>
</dbReference>
<proteinExistence type="predicted"/>
<dbReference type="PROSITE" id="PS50853">
    <property type="entry name" value="FN3"/>
    <property type="match status" value="1"/>
</dbReference>
<evidence type="ECO:0000256" key="1">
    <source>
        <dbReference type="SAM" id="MobiDB-lite"/>
    </source>
</evidence>
<reference evidence="4" key="1">
    <citation type="submission" date="2021-01" db="EMBL/GenBank/DDBJ databases">
        <title>Caligus Genome Assembly.</title>
        <authorList>
            <person name="Gallardo-Escarate C."/>
        </authorList>
    </citation>
    <scope>NUCLEOTIDE SEQUENCE [LARGE SCALE GENOMIC DNA]</scope>
</reference>
<dbReference type="InterPro" id="IPR003961">
    <property type="entry name" value="FN3_dom"/>
</dbReference>
<feature type="non-terminal residue" evidence="3">
    <location>
        <position position="112"/>
    </location>
</feature>
<organism evidence="3 4">
    <name type="scientific">Caligus rogercresseyi</name>
    <name type="common">Sea louse</name>
    <dbReference type="NCBI Taxonomy" id="217165"/>
    <lineage>
        <taxon>Eukaryota</taxon>
        <taxon>Metazoa</taxon>
        <taxon>Ecdysozoa</taxon>
        <taxon>Arthropoda</taxon>
        <taxon>Crustacea</taxon>
        <taxon>Multicrustacea</taxon>
        <taxon>Hexanauplia</taxon>
        <taxon>Copepoda</taxon>
        <taxon>Siphonostomatoida</taxon>
        <taxon>Caligidae</taxon>
        <taxon>Caligus</taxon>
    </lineage>
</organism>
<evidence type="ECO:0000259" key="2">
    <source>
        <dbReference type="PROSITE" id="PS50853"/>
    </source>
</evidence>
<feature type="domain" description="Fibronectin type-III" evidence="2">
    <location>
        <begin position="26"/>
        <end position="112"/>
    </location>
</feature>